<dbReference type="GO" id="GO:0038202">
    <property type="term" value="P:TORC1 signaling"/>
    <property type="evidence" value="ECO:0007669"/>
    <property type="project" value="TreeGrafter"/>
</dbReference>
<dbReference type="GO" id="GO:0004674">
    <property type="term" value="F:protein serine/threonine kinase activity"/>
    <property type="evidence" value="ECO:0007669"/>
    <property type="project" value="TreeGrafter"/>
</dbReference>
<organism evidence="2 3">
    <name type="scientific">Protopolystoma xenopodis</name>
    <dbReference type="NCBI Taxonomy" id="117903"/>
    <lineage>
        <taxon>Eukaryota</taxon>
        <taxon>Metazoa</taxon>
        <taxon>Spiralia</taxon>
        <taxon>Lophotrochozoa</taxon>
        <taxon>Platyhelminthes</taxon>
        <taxon>Monogenea</taxon>
        <taxon>Polyopisthocotylea</taxon>
        <taxon>Polystomatidea</taxon>
        <taxon>Polystomatidae</taxon>
        <taxon>Protopolystoma</taxon>
    </lineage>
</organism>
<dbReference type="InterPro" id="IPR050517">
    <property type="entry name" value="DDR_Repair_Kinase"/>
</dbReference>
<feature type="signal peptide" evidence="1">
    <location>
        <begin position="1"/>
        <end position="17"/>
    </location>
</feature>
<dbReference type="Proteomes" id="UP000784294">
    <property type="component" value="Unassembled WGS sequence"/>
</dbReference>
<dbReference type="PANTHER" id="PTHR11139:SF9">
    <property type="entry name" value="SERINE_THREONINE-PROTEIN KINASE MTOR"/>
    <property type="match status" value="1"/>
</dbReference>
<comment type="caution">
    <text evidence="2">The sequence shown here is derived from an EMBL/GenBank/DDBJ whole genome shotgun (WGS) entry which is preliminary data.</text>
</comment>
<dbReference type="GO" id="GO:0005737">
    <property type="term" value="C:cytoplasm"/>
    <property type="evidence" value="ECO:0007669"/>
    <property type="project" value="TreeGrafter"/>
</dbReference>
<evidence type="ECO:0000256" key="1">
    <source>
        <dbReference type="SAM" id="SignalP"/>
    </source>
</evidence>
<dbReference type="OrthoDB" id="2250022at2759"/>
<feature type="chain" id="PRO_5018782772" description="Exportin-1/Importin-beta-like domain-containing protein" evidence="1">
    <location>
        <begin position="18"/>
        <end position="131"/>
    </location>
</feature>
<dbReference type="EMBL" id="CAAALY010032603">
    <property type="protein sequence ID" value="VEL17440.1"/>
    <property type="molecule type" value="Genomic_DNA"/>
</dbReference>
<gene>
    <name evidence="2" type="ORF">PXEA_LOCUS10880</name>
</gene>
<keyword evidence="1" id="KW-0732">Signal</keyword>
<proteinExistence type="predicted"/>
<dbReference type="AlphaFoldDB" id="A0A3S5BA86"/>
<reference evidence="2" key="1">
    <citation type="submission" date="2018-11" db="EMBL/GenBank/DDBJ databases">
        <authorList>
            <consortium name="Pathogen Informatics"/>
        </authorList>
    </citation>
    <scope>NUCLEOTIDE SEQUENCE</scope>
</reference>
<dbReference type="GO" id="GO:0016242">
    <property type="term" value="P:negative regulation of macroautophagy"/>
    <property type="evidence" value="ECO:0007669"/>
    <property type="project" value="TreeGrafter"/>
</dbReference>
<dbReference type="GO" id="GO:0031932">
    <property type="term" value="C:TORC2 complex"/>
    <property type="evidence" value="ECO:0007669"/>
    <property type="project" value="TreeGrafter"/>
</dbReference>
<dbReference type="GO" id="GO:0031931">
    <property type="term" value="C:TORC1 complex"/>
    <property type="evidence" value="ECO:0007669"/>
    <property type="project" value="TreeGrafter"/>
</dbReference>
<protein>
    <recommendedName>
        <fullName evidence="4">Exportin-1/Importin-beta-like domain-containing protein</fullName>
    </recommendedName>
</protein>
<evidence type="ECO:0000313" key="2">
    <source>
        <dbReference type="EMBL" id="VEL17440.1"/>
    </source>
</evidence>
<dbReference type="InterPro" id="IPR016024">
    <property type="entry name" value="ARM-type_fold"/>
</dbReference>
<dbReference type="GO" id="GO:0005634">
    <property type="term" value="C:nucleus"/>
    <property type="evidence" value="ECO:0007669"/>
    <property type="project" value="TreeGrafter"/>
</dbReference>
<dbReference type="PANTHER" id="PTHR11139">
    <property type="entry name" value="ATAXIA TELANGIECTASIA MUTATED ATM -RELATED"/>
    <property type="match status" value="1"/>
</dbReference>
<keyword evidence="3" id="KW-1185">Reference proteome</keyword>
<evidence type="ECO:0008006" key="4">
    <source>
        <dbReference type="Google" id="ProtNLM"/>
    </source>
</evidence>
<sequence>MRFLLMLHSIYCLNSHALERAWRCTRIVSREDWGQWLRQLGTALIRESPSPAIRACSPLTGLTPVITRTLFNAAFVSCWPQLTDPQQDDLISTLEGVLRVSDQLTEVSQTVLNLEEFTAHVDKVCLNLIIS</sequence>
<dbReference type="SUPFAM" id="SSF48371">
    <property type="entry name" value="ARM repeat"/>
    <property type="match status" value="1"/>
</dbReference>
<name>A0A3S5BA86_9PLAT</name>
<evidence type="ECO:0000313" key="3">
    <source>
        <dbReference type="Proteomes" id="UP000784294"/>
    </source>
</evidence>
<accession>A0A3S5BA86</accession>